<dbReference type="Proteomes" id="UP000398389">
    <property type="component" value="Unassembled WGS sequence"/>
</dbReference>
<reference evidence="2 3" key="1">
    <citation type="submission" date="2019-09" db="EMBL/GenBank/DDBJ databases">
        <authorList>
            <person name="Brejova B."/>
        </authorList>
    </citation>
    <scope>NUCLEOTIDE SEQUENCE [LARGE SCALE GENOMIC DNA]</scope>
</reference>
<name>A0A5E8C1I1_9ASCO</name>
<keyword evidence="3" id="KW-1185">Reference proteome</keyword>
<dbReference type="Pfam" id="PF00485">
    <property type="entry name" value="PRK"/>
    <property type="match status" value="1"/>
</dbReference>
<evidence type="ECO:0000313" key="3">
    <source>
        <dbReference type="Proteomes" id="UP000398389"/>
    </source>
</evidence>
<feature type="domain" description="Phosphoribulokinase/uridine kinase" evidence="1">
    <location>
        <begin position="7"/>
        <end position="159"/>
    </location>
</feature>
<dbReference type="OrthoDB" id="10041966at2759"/>
<dbReference type="GO" id="GO:0016301">
    <property type="term" value="F:kinase activity"/>
    <property type="evidence" value="ECO:0007669"/>
    <property type="project" value="InterPro"/>
</dbReference>
<dbReference type="EMBL" id="CABVLU010000005">
    <property type="protein sequence ID" value="VVT57749.1"/>
    <property type="molecule type" value="Genomic_DNA"/>
</dbReference>
<sequence length="263" mass="29943">MKRIVKLIGISGPSSSGKSTLSRLLRTVLGADPRNAVEIVYQDDFYKNDKDIPINKETGLEDWDCPEAFDMDLLGRVLKTLKTCEGDVSFAKSLYESKEETNTLGKIEVTDIELEYEKTKFIEHTRNNLPVLYVIVDGIMLFHDPEAVLPVLDLAVLLRAQYLELKRRREARSGYVTLEGFWTDPPGYFDDMVWPGYVRSHAYLFQKNGGEGGNNGDDPKGLWLESAPLTEVARSQYKIQTPGVGWSMYHTLDWMVDRIIELK</sequence>
<proteinExistence type="predicted"/>
<dbReference type="GO" id="GO:0005524">
    <property type="term" value="F:ATP binding"/>
    <property type="evidence" value="ECO:0007669"/>
    <property type="project" value="InterPro"/>
</dbReference>
<dbReference type="SUPFAM" id="SSF52540">
    <property type="entry name" value="P-loop containing nucleoside triphosphate hydrolases"/>
    <property type="match status" value="1"/>
</dbReference>
<dbReference type="AlphaFoldDB" id="A0A5E8C1I1"/>
<dbReference type="PANTHER" id="PTHR10285">
    <property type="entry name" value="URIDINE KINASE"/>
    <property type="match status" value="1"/>
</dbReference>
<gene>
    <name evidence="2" type="ORF">SAPINGB_P005850</name>
</gene>
<organism evidence="2 3">
    <name type="scientific">Magnusiomyces paraingens</name>
    <dbReference type="NCBI Taxonomy" id="2606893"/>
    <lineage>
        <taxon>Eukaryota</taxon>
        <taxon>Fungi</taxon>
        <taxon>Dikarya</taxon>
        <taxon>Ascomycota</taxon>
        <taxon>Saccharomycotina</taxon>
        <taxon>Dipodascomycetes</taxon>
        <taxon>Dipodascales</taxon>
        <taxon>Dipodascaceae</taxon>
        <taxon>Magnusiomyces</taxon>
    </lineage>
</organism>
<dbReference type="InterPro" id="IPR006083">
    <property type="entry name" value="PRK/URK"/>
</dbReference>
<dbReference type="InterPro" id="IPR027417">
    <property type="entry name" value="P-loop_NTPase"/>
</dbReference>
<dbReference type="RefSeq" id="XP_031856455.1">
    <property type="nucleotide sequence ID" value="XM_032000564.1"/>
</dbReference>
<accession>A0A5E8C1I1</accession>
<protein>
    <recommendedName>
        <fullName evidence="1">Phosphoribulokinase/uridine kinase domain-containing protein</fullName>
    </recommendedName>
</protein>
<dbReference type="Gene3D" id="3.40.50.300">
    <property type="entry name" value="P-loop containing nucleotide triphosphate hydrolases"/>
    <property type="match status" value="1"/>
</dbReference>
<dbReference type="CDD" id="cd02024">
    <property type="entry name" value="NRK1"/>
    <property type="match status" value="1"/>
</dbReference>
<dbReference type="GeneID" id="43584664"/>
<evidence type="ECO:0000259" key="1">
    <source>
        <dbReference type="Pfam" id="PF00485"/>
    </source>
</evidence>
<evidence type="ECO:0000313" key="2">
    <source>
        <dbReference type="EMBL" id="VVT57749.1"/>
    </source>
</evidence>